<keyword evidence="8" id="KW-1185">Reference proteome</keyword>
<evidence type="ECO:0000259" key="6">
    <source>
        <dbReference type="Pfam" id="PF01012"/>
    </source>
</evidence>
<comment type="subunit">
    <text evidence="5">Heterodimer composed of ETFA and ETFB. Identified in a complex that contains ETFA, ETFB and ETFRF1. Interaction with ETFRF1 promotes dissociation of the bound FAD and loss of electron transfer activity. Interacts with TASOR.</text>
</comment>
<dbReference type="Gene3D" id="3.40.50.620">
    <property type="entry name" value="HUPs"/>
    <property type="match status" value="1"/>
</dbReference>
<name>A0A672K131_SINGR</name>
<comment type="similarity">
    <text evidence="2">Belongs to the ETF alpha-subunit/FixB family.</text>
</comment>
<comment type="function">
    <text evidence="4">Heterodimeric electron transfer flavoprotein that accepts electrons from several mitochondrial dehydrogenases, including acyl-CoA dehydrogenases, glutaryl-CoA and sarcosine dehydrogenase. It transfers the electrons to the main mitochondrial respiratory chain via ETF-ubiquinone oxidoreductase (ETF dehydrogenase). Required for normal mitochondrial fatty acid oxidation and normal amino acid metabolism.</text>
</comment>
<dbReference type="InterPro" id="IPR001308">
    <property type="entry name" value="ETF_a/FixB"/>
</dbReference>
<sequence length="77" mass="8377">MLKAINKTHLRQVVRQIRRNDALTTRFQSTLVVAEHNNETLTPITLNAITAATKLGSDVSCLVAGTNCAKVLSVHAH</sequence>
<dbReference type="PANTHER" id="PTHR43153">
    <property type="entry name" value="ELECTRON TRANSFER FLAVOPROTEIN ALPHA"/>
    <property type="match status" value="1"/>
</dbReference>
<evidence type="ECO:0000256" key="1">
    <source>
        <dbReference type="ARBA" id="ARBA00004305"/>
    </source>
</evidence>
<dbReference type="GO" id="GO:0033539">
    <property type="term" value="P:fatty acid beta-oxidation using acyl-CoA dehydrogenase"/>
    <property type="evidence" value="ECO:0007669"/>
    <property type="project" value="TreeGrafter"/>
</dbReference>
<dbReference type="InParanoid" id="A0A672K131"/>
<dbReference type="AlphaFoldDB" id="A0A672K131"/>
<comment type="subcellular location">
    <subcellularLocation>
        <location evidence="1">Mitochondrion matrix</location>
    </subcellularLocation>
</comment>
<evidence type="ECO:0000256" key="2">
    <source>
        <dbReference type="ARBA" id="ARBA00005817"/>
    </source>
</evidence>
<evidence type="ECO:0000256" key="4">
    <source>
        <dbReference type="ARBA" id="ARBA00046201"/>
    </source>
</evidence>
<proteinExistence type="inferred from homology"/>
<evidence type="ECO:0000256" key="5">
    <source>
        <dbReference type="ARBA" id="ARBA00046532"/>
    </source>
</evidence>
<feature type="domain" description="Electron transfer flavoprotein alpha/beta-subunit N-terminal" evidence="6">
    <location>
        <begin position="30"/>
        <end position="70"/>
    </location>
</feature>
<reference evidence="7" key="1">
    <citation type="submission" date="2025-08" db="UniProtKB">
        <authorList>
            <consortium name="Ensembl"/>
        </authorList>
    </citation>
    <scope>IDENTIFICATION</scope>
</reference>
<evidence type="ECO:0000313" key="7">
    <source>
        <dbReference type="Ensembl" id="ENSSGRP00000004224.1"/>
    </source>
</evidence>
<dbReference type="InterPro" id="IPR014730">
    <property type="entry name" value="ETF_a/b_N"/>
</dbReference>
<dbReference type="GO" id="GO:0009055">
    <property type="term" value="F:electron transfer activity"/>
    <property type="evidence" value="ECO:0007669"/>
    <property type="project" value="InterPro"/>
</dbReference>
<dbReference type="Proteomes" id="UP000472262">
    <property type="component" value="Unassembled WGS sequence"/>
</dbReference>
<dbReference type="SUPFAM" id="SSF52402">
    <property type="entry name" value="Adenine nucleotide alpha hydrolases-like"/>
    <property type="match status" value="1"/>
</dbReference>
<dbReference type="InterPro" id="IPR014729">
    <property type="entry name" value="Rossmann-like_a/b/a_fold"/>
</dbReference>
<protein>
    <recommendedName>
        <fullName evidence="3">Electron transfer flavoprotein subunit alpha, mitochondrial</fullName>
    </recommendedName>
</protein>
<dbReference type="GO" id="GO:0050660">
    <property type="term" value="F:flavin adenine dinucleotide binding"/>
    <property type="evidence" value="ECO:0007669"/>
    <property type="project" value="InterPro"/>
</dbReference>
<dbReference type="Pfam" id="PF01012">
    <property type="entry name" value="ETF"/>
    <property type="match status" value="1"/>
</dbReference>
<evidence type="ECO:0000313" key="8">
    <source>
        <dbReference type="Proteomes" id="UP000472262"/>
    </source>
</evidence>
<dbReference type="Ensembl" id="ENSSGRT00000004583.1">
    <property type="protein sequence ID" value="ENSSGRP00000004224.1"/>
    <property type="gene ID" value="ENSSGRG00000002607.1"/>
</dbReference>
<dbReference type="PANTHER" id="PTHR43153:SF1">
    <property type="entry name" value="ELECTRON TRANSFER FLAVOPROTEIN SUBUNIT ALPHA, MITOCHONDRIAL"/>
    <property type="match status" value="1"/>
</dbReference>
<reference evidence="7" key="2">
    <citation type="submission" date="2025-09" db="UniProtKB">
        <authorList>
            <consortium name="Ensembl"/>
        </authorList>
    </citation>
    <scope>IDENTIFICATION</scope>
</reference>
<organism evidence="7 8">
    <name type="scientific">Sinocyclocheilus grahami</name>
    <name type="common">Dianchi golden-line fish</name>
    <name type="synonym">Barbus grahami</name>
    <dbReference type="NCBI Taxonomy" id="75366"/>
    <lineage>
        <taxon>Eukaryota</taxon>
        <taxon>Metazoa</taxon>
        <taxon>Chordata</taxon>
        <taxon>Craniata</taxon>
        <taxon>Vertebrata</taxon>
        <taxon>Euteleostomi</taxon>
        <taxon>Actinopterygii</taxon>
        <taxon>Neopterygii</taxon>
        <taxon>Teleostei</taxon>
        <taxon>Ostariophysi</taxon>
        <taxon>Cypriniformes</taxon>
        <taxon>Cyprinidae</taxon>
        <taxon>Cyprininae</taxon>
        <taxon>Sinocyclocheilus</taxon>
    </lineage>
</organism>
<evidence type="ECO:0000256" key="3">
    <source>
        <dbReference type="ARBA" id="ARBA00014390"/>
    </source>
</evidence>
<accession>A0A672K131</accession>
<dbReference type="GO" id="GO:0005759">
    <property type="term" value="C:mitochondrial matrix"/>
    <property type="evidence" value="ECO:0007669"/>
    <property type="project" value="UniProtKB-SubCell"/>
</dbReference>